<keyword evidence="1" id="KW-0732">Signal</keyword>
<evidence type="ECO:0000256" key="1">
    <source>
        <dbReference type="SAM" id="SignalP"/>
    </source>
</evidence>
<feature type="chain" id="PRO_5022780356" description="Carbohydrate kinase PfkB domain-containing protein" evidence="1">
    <location>
        <begin position="25"/>
        <end position="91"/>
    </location>
</feature>
<comment type="caution">
    <text evidence="2">The sequence shown here is derived from an EMBL/GenBank/DDBJ whole genome shotgun (WGS) entry which is preliminary data.</text>
</comment>
<dbReference type="Proteomes" id="UP000324222">
    <property type="component" value="Unassembled WGS sequence"/>
</dbReference>
<feature type="signal peptide" evidence="1">
    <location>
        <begin position="1"/>
        <end position="24"/>
    </location>
</feature>
<protein>
    <recommendedName>
        <fullName evidence="4">Carbohydrate kinase PfkB domain-containing protein</fullName>
    </recommendedName>
</protein>
<keyword evidence="3" id="KW-1185">Reference proteome</keyword>
<dbReference type="AlphaFoldDB" id="A0A5B7EUU7"/>
<evidence type="ECO:0000313" key="2">
    <source>
        <dbReference type="EMBL" id="MPC36987.1"/>
    </source>
</evidence>
<gene>
    <name evidence="2" type="ORF">E2C01_030460</name>
</gene>
<organism evidence="2 3">
    <name type="scientific">Portunus trituberculatus</name>
    <name type="common">Swimming crab</name>
    <name type="synonym">Neptunus trituberculatus</name>
    <dbReference type="NCBI Taxonomy" id="210409"/>
    <lineage>
        <taxon>Eukaryota</taxon>
        <taxon>Metazoa</taxon>
        <taxon>Ecdysozoa</taxon>
        <taxon>Arthropoda</taxon>
        <taxon>Crustacea</taxon>
        <taxon>Multicrustacea</taxon>
        <taxon>Malacostraca</taxon>
        <taxon>Eumalacostraca</taxon>
        <taxon>Eucarida</taxon>
        <taxon>Decapoda</taxon>
        <taxon>Pleocyemata</taxon>
        <taxon>Brachyura</taxon>
        <taxon>Eubrachyura</taxon>
        <taxon>Portunoidea</taxon>
        <taxon>Portunidae</taxon>
        <taxon>Portuninae</taxon>
        <taxon>Portunus</taxon>
    </lineage>
</organism>
<reference evidence="2 3" key="1">
    <citation type="submission" date="2019-05" db="EMBL/GenBank/DDBJ databases">
        <title>Another draft genome of Portunus trituberculatus and its Hox gene families provides insights of decapod evolution.</title>
        <authorList>
            <person name="Jeong J.-H."/>
            <person name="Song I."/>
            <person name="Kim S."/>
            <person name="Choi T."/>
            <person name="Kim D."/>
            <person name="Ryu S."/>
            <person name="Kim W."/>
        </authorList>
    </citation>
    <scope>NUCLEOTIDE SEQUENCE [LARGE SCALE GENOMIC DNA]</scope>
    <source>
        <tissue evidence="2">Muscle</tissue>
    </source>
</reference>
<proteinExistence type="predicted"/>
<evidence type="ECO:0000313" key="3">
    <source>
        <dbReference type="Proteomes" id="UP000324222"/>
    </source>
</evidence>
<accession>A0A5B7EUU7</accession>
<evidence type="ECO:0008006" key="4">
    <source>
        <dbReference type="Google" id="ProtNLM"/>
    </source>
</evidence>
<sequence>MGGTGNFSLAVCVACLSEATPAICASVVAGRFKKQHVGVDPVRILEAESGSPWFVQRRDTELYTKQAYDPWGLSDLLQFYSILLKCRILQI</sequence>
<dbReference type="EMBL" id="VSRR010003651">
    <property type="protein sequence ID" value="MPC36987.1"/>
    <property type="molecule type" value="Genomic_DNA"/>
</dbReference>
<name>A0A5B7EUU7_PORTR</name>